<keyword evidence="3" id="KW-1185">Reference proteome</keyword>
<evidence type="ECO:0000256" key="1">
    <source>
        <dbReference type="SAM" id="MobiDB-lite"/>
    </source>
</evidence>
<dbReference type="Proteomes" id="UP000564573">
    <property type="component" value="Unassembled WGS sequence"/>
</dbReference>
<gene>
    <name evidence="2" type="ORF">FB384_004866</name>
</gene>
<accession>A0A839XT37</accession>
<reference evidence="2 3" key="1">
    <citation type="submission" date="2020-08" db="EMBL/GenBank/DDBJ databases">
        <title>Sequencing the genomes of 1000 actinobacteria strains.</title>
        <authorList>
            <person name="Klenk H.-P."/>
        </authorList>
    </citation>
    <scope>NUCLEOTIDE SEQUENCE [LARGE SCALE GENOMIC DNA]</scope>
    <source>
        <strain evidence="2 3">DSM 45267</strain>
    </source>
</reference>
<feature type="region of interest" description="Disordered" evidence="1">
    <location>
        <begin position="338"/>
        <end position="379"/>
    </location>
</feature>
<dbReference type="RefSeq" id="WP_221213632.1">
    <property type="nucleotide sequence ID" value="NZ_JACIBS010000009.1"/>
</dbReference>
<organism evidence="2 3">
    <name type="scientific">Prauserella sediminis</name>
    <dbReference type="NCBI Taxonomy" id="577680"/>
    <lineage>
        <taxon>Bacteria</taxon>
        <taxon>Bacillati</taxon>
        <taxon>Actinomycetota</taxon>
        <taxon>Actinomycetes</taxon>
        <taxon>Pseudonocardiales</taxon>
        <taxon>Pseudonocardiaceae</taxon>
        <taxon>Prauserella</taxon>
        <taxon>Prauserella salsuginis group</taxon>
    </lineage>
</organism>
<sequence length="379" mass="39368">APAPAPTPTGDPLCVSYIGARVIRVTRLDSCGRPVYGPRSQVVTKGFTTAEIDWETEDGEDYTTKAADGTACITGQGPSIIKWSTASITFCRVDPELLQIMNPTWHQLRDYHGRASGVEIGQDLSDSVGFALEMWPKAANAGNACLTAGQGEDWQVNGYVLLPWCLGTAPESWSFEDAAVTFSMNARTNPGSLWGRGPYNITHDADGAPAPLPQPFDPGFDVPDWDFTSSGSPSHVRLDVVDLVPPQPTCGAQALWNDDATAPTITVTANSTNASQADLSVTNWTDLDPRGGVVDWGELGLAPTRVAASGDGTAVSPAYTTTGEKTITFTPANGAEPVTATFTPTLGGAQSLSTASGSTSSTSGTSGTSGTSDSGDTSA</sequence>
<comment type="caution">
    <text evidence="2">The sequence shown here is derived from an EMBL/GenBank/DDBJ whole genome shotgun (WGS) entry which is preliminary data.</text>
</comment>
<evidence type="ECO:0008006" key="4">
    <source>
        <dbReference type="Google" id="ProtNLM"/>
    </source>
</evidence>
<protein>
    <recommendedName>
        <fullName evidence="4">PKD domain-containing protein</fullName>
    </recommendedName>
</protein>
<dbReference type="EMBL" id="JACIBS010000009">
    <property type="protein sequence ID" value="MBB3665907.1"/>
    <property type="molecule type" value="Genomic_DNA"/>
</dbReference>
<feature type="non-terminal residue" evidence="2">
    <location>
        <position position="1"/>
    </location>
</feature>
<dbReference type="AlphaFoldDB" id="A0A839XT37"/>
<feature type="compositionally biased region" description="Low complexity" evidence="1">
    <location>
        <begin position="346"/>
        <end position="379"/>
    </location>
</feature>
<evidence type="ECO:0000313" key="3">
    <source>
        <dbReference type="Proteomes" id="UP000564573"/>
    </source>
</evidence>
<name>A0A839XT37_9PSEU</name>
<evidence type="ECO:0000313" key="2">
    <source>
        <dbReference type="EMBL" id="MBB3665907.1"/>
    </source>
</evidence>
<proteinExistence type="predicted"/>